<dbReference type="GO" id="GO:0006491">
    <property type="term" value="P:N-glycan processing"/>
    <property type="evidence" value="ECO:0007669"/>
    <property type="project" value="TreeGrafter"/>
</dbReference>
<name>A0A822GNT7_9BILA</name>
<organism evidence="2 3">
    <name type="scientific">Rotaria socialis</name>
    <dbReference type="NCBI Taxonomy" id="392032"/>
    <lineage>
        <taxon>Eukaryota</taxon>
        <taxon>Metazoa</taxon>
        <taxon>Spiralia</taxon>
        <taxon>Gnathifera</taxon>
        <taxon>Rotifera</taxon>
        <taxon>Eurotatoria</taxon>
        <taxon>Bdelloidea</taxon>
        <taxon>Philodinida</taxon>
        <taxon>Philodinidae</taxon>
        <taxon>Rotaria</taxon>
    </lineage>
</organism>
<gene>
    <name evidence="2" type="ORF">QYT958_LOCUS48248</name>
</gene>
<dbReference type="InterPro" id="IPR050843">
    <property type="entry name" value="Glycosyl_Hydrlase_38"/>
</dbReference>
<proteinExistence type="predicted"/>
<dbReference type="EMBL" id="CAJOBR010096201">
    <property type="protein sequence ID" value="CAF5147351.1"/>
    <property type="molecule type" value="Genomic_DNA"/>
</dbReference>
<sequence length="45" mass="5321">MPHSHCDPGWIHTFEEYFTQATKHIINTVIAILDTNSKYKFVWAE</sequence>
<dbReference type="SUPFAM" id="SSF88713">
    <property type="entry name" value="Glycoside hydrolase/deacetylase"/>
    <property type="match status" value="1"/>
</dbReference>
<dbReference type="InterPro" id="IPR011330">
    <property type="entry name" value="Glyco_hydro/deAcase_b/a-brl"/>
</dbReference>
<comment type="caution">
    <text evidence="2">The sequence shown here is derived from an EMBL/GenBank/DDBJ whole genome shotgun (WGS) entry which is preliminary data.</text>
</comment>
<dbReference type="Proteomes" id="UP000663848">
    <property type="component" value="Unassembled WGS sequence"/>
</dbReference>
<protein>
    <recommendedName>
        <fullName evidence="1">Glycoside hydrolase family 38 N-terminal domain-containing protein</fullName>
    </recommendedName>
</protein>
<evidence type="ECO:0000313" key="2">
    <source>
        <dbReference type="EMBL" id="CAF5147351.1"/>
    </source>
</evidence>
<accession>A0A822GNT7</accession>
<feature type="domain" description="Glycoside hydrolase family 38 N-terminal" evidence="1">
    <location>
        <begin position="1"/>
        <end position="45"/>
    </location>
</feature>
<dbReference type="PANTHER" id="PTHR11607">
    <property type="entry name" value="ALPHA-MANNOSIDASE"/>
    <property type="match status" value="1"/>
</dbReference>
<evidence type="ECO:0000313" key="3">
    <source>
        <dbReference type="Proteomes" id="UP000663848"/>
    </source>
</evidence>
<dbReference type="AlphaFoldDB" id="A0A822GNT7"/>
<dbReference type="GO" id="GO:0004559">
    <property type="term" value="F:alpha-mannosidase activity"/>
    <property type="evidence" value="ECO:0007669"/>
    <property type="project" value="InterPro"/>
</dbReference>
<reference evidence="2" key="1">
    <citation type="submission" date="2021-02" db="EMBL/GenBank/DDBJ databases">
        <authorList>
            <person name="Nowell W R."/>
        </authorList>
    </citation>
    <scope>NUCLEOTIDE SEQUENCE</scope>
</reference>
<dbReference type="GO" id="GO:0006013">
    <property type="term" value="P:mannose metabolic process"/>
    <property type="evidence" value="ECO:0007669"/>
    <property type="project" value="InterPro"/>
</dbReference>
<dbReference type="InterPro" id="IPR000602">
    <property type="entry name" value="Glyco_hydro_38_N"/>
</dbReference>
<dbReference type="InterPro" id="IPR027291">
    <property type="entry name" value="Glyco_hydro_38_N_sf"/>
</dbReference>
<feature type="non-terminal residue" evidence="2">
    <location>
        <position position="1"/>
    </location>
</feature>
<dbReference type="Pfam" id="PF01074">
    <property type="entry name" value="Glyco_hydro_38N"/>
    <property type="match status" value="1"/>
</dbReference>
<dbReference type="PANTHER" id="PTHR11607:SF3">
    <property type="entry name" value="LYSOSOMAL ALPHA-MANNOSIDASE"/>
    <property type="match status" value="1"/>
</dbReference>
<dbReference type="GO" id="GO:0000139">
    <property type="term" value="C:Golgi membrane"/>
    <property type="evidence" value="ECO:0007669"/>
    <property type="project" value="TreeGrafter"/>
</dbReference>
<evidence type="ECO:0000259" key="1">
    <source>
        <dbReference type="Pfam" id="PF01074"/>
    </source>
</evidence>
<dbReference type="Gene3D" id="3.20.110.10">
    <property type="entry name" value="Glycoside hydrolase 38, N terminal domain"/>
    <property type="match status" value="1"/>
</dbReference>